<accession>A0A077L3H7</accession>
<dbReference type="Proteomes" id="UP000887320">
    <property type="component" value="Unassembled WGS sequence"/>
</dbReference>
<dbReference type="InterPro" id="IPR007296">
    <property type="entry name" value="DUF403"/>
</dbReference>
<name>A0A077L3H7_ACIGI</name>
<sequence>MILLSTNAQNIFWLGRYLTRIQYLCSQFPFKTNELALDYAHAFCLPAFDASSLNELILDNEQPASFHQHFLCAKNNIHDLRGVISAQSFAELNQLLQQAEQNAGFICDVCEECNDVLEAEDDELLFLFFSLGQKMEQFDRQLRLNQDKSVTLTQLNHLIDRLDQHGMCSLPEVWEELKNQPDRMNYYHFSDHIDSLFELDRL</sequence>
<dbReference type="GeneID" id="67744713"/>
<dbReference type="KEGG" id="agu:AS4_26580"/>
<reference evidence="2" key="1">
    <citation type="submission" date="2021-07" db="EMBL/GenBank/DDBJ databases">
        <authorList>
            <person name="Fernandez M."/>
            <person name="Pereira P."/>
            <person name="Torres Tejerizo G.A."/>
            <person name="Gonzalez P."/>
            <person name="Agostini E."/>
        </authorList>
    </citation>
    <scope>NUCLEOTIDE SEQUENCE</scope>
    <source>
        <strain evidence="2">SFC 500-1A</strain>
    </source>
</reference>
<evidence type="ECO:0000259" key="1">
    <source>
        <dbReference type="Pfam" id="PF04168"/>
    </source>
</evidence>
<dbReference type="STRING" id="106649.GCA_000829655_02336"/>
<dbReference type="Pfam" id="PF04168">
    <property type="entry name" value="Alpha-E"/>
    <property type="match status" value="1"/>
</dbReference>
<dbReference type="EMBL" id="JAHWXT010000012">
    <property type="protein sequence ID" value="MCF0267019.1"/>
    <property type="molecule type" value="Genomic_DNA"/>
</dbReference>
<organism evidence="2 3">
    <name type="scientific">Acinetobacter guillouiae</name>
    <name type="common">Acinetobacter genomosp. 11</name>
    <dbReference type="NCBI Taxonomy" id="106649"/>
    <lineage>
        <taxon>Bacteria</taxon>
        <taxon>Pseudomonadati</taxon>
        <taxon>Pseudomonadota</taxon>
        <taxon>Gammaproteobacteria</taxon>
        <taxon>Moraxellales</taxon>
        <taxon>Moraxellaceae</taxon>
        <taxon>Acinetobacter</taxon>
    </lineage>
</organism>
<gene>
    <name evidence="2" type="ORF">KW868_21470</name>
</gene>
<evidence type="ECO:0000313" key="3">
    <source>
        <dbReference type="Proteomes" id="UP000887320"/>
    </source>
</evidence>
<dbReference type="RefSeq" id="WP_004822456.1">
    <property type="nucleotide sequence ID" value="NZ_AP014630.1"/>
</dbReference>
<feature type="domain" description="DUF403" evidence="1">
    <location>
        <begin position="50"/>
        <end position="152"/>
    </location>
</feature>
<evidence type="ECO:0000313" key="2">
    <source>
        <dbReference type="EMBL" id="MCF0267019.1"/>
    </source>
</evidence>
<proteinExistence type="predicted"/>
<dbReference type="AlphaFoldDB" id="A0A077L3H7"/>
<comment type="caution">
    <text evidence="2">The sequence shown here is derived from an EMBL/GenBank/DDBJ whole genome shotgun (WGS) entry which is preliminary data.</text>
</comment>
<protein>
    <submittedName>
        <fullName evidence="2">Alpha-E domain-containing protein</fullName>
    </submittedName>
</protein>